<dbReference type="EMBL" id="QGNW01000583">
    <property type="protein sequence ID" value="RVW67450.1"/>
    <property type="molecule type" value="Genomic_DNA"/>
</dbReference>
<proteinExistence type="predicted"/>
<evidence type="ECO:0000313" key="3">
    <source>
        <dbReference type="Proteomes" id="UP000288805"/>
    </source>
</evidence>
<gene>
    <name evidence="2" type="ORF">CK203_064177</name>
</gene>
<feature type="region of interest" description="Disordered" evidence="1">
    <location>
        <begin position="354"/>
        <end position="373"/>
    </location>
</feature>
<accession>A0A438G5H7</accession>
<protein>
    <recommendedName>
        <fullName evidence="4">Ubiquitin-like protease family profile domain-containing protein</fullName>
    </recommendedName>
</protein>
<organism evidence="2 3">
    <name type="scientific">Vitis vinifera</name>
    <name type="common">Grape</name>
    <dbReference type="NCBI Taxonomy" id="29760"/>
    <lineage>
        <taxon>Eukaryota</taxon>
        <taxon>Viridiplantae</taxon>
        <taxon>Streptophyta</taxon>
        <taxon>Embryophyta</taxon>
        <taxon>Tracheophyta</taxon>
        <taxon>Spermatophyta</taxon>
        <taxon>Magnoliopsida</taxon>
        <taxon>eudicotyledons</taxon>
        <taxon>Gunneridae</taxon>
        <taxon>Pentapetalae</taxon>
        <taxon>rosids</taxon>
        <taxon>Vitales</taxon>
        <taxon>Vitaceae</taxon>
        <taxon>Viteae</taxon>
        <taxon>Vitis</taxon>
    </lineage>
</organism>
<evidence type="ECO:0008006" key="4">
    <source>
        <dbReference type="Google" id="ProtNLM"/>
    </source>
</evidence>
<evidence type="ECO:0000256" key="1">
    <source>
        <dbReference type="SAM" id="MobiDB-lite"/>
    </source>
</evidence>
<reference evidence="2 3" key="1">
    <citation type="journal article" date="2018" name="PLoS Genet.">
        <title>Population sequencing reveals clonal diversity and ancestral inbreeding in the grapevine cultivar Chardonnay.</title>
        <authorList>
            <person name="Roach M.J."/>
            <person name="Johnson D.L."/>
            <person name="Bohlmann J."/>
            <person name="van Vuuren H.J."/>
            <person name="Jones S.J."/>
            <person name="Pretorius I.S."/>
            <person name="Schmidt S.A."/>
            <person name="Borneman A.R."/>
        </authorList>
    </citation>
    <scope>NUCLEOTIDE SEQUENCE [LARGE SCALE GENOMIC DNA]</scope>
    <source>
        <strain evidence="3">cv. Chardonnay</strain>
        <tissue evidence="2">Leaf</tissue>
    </source>
</reference>
<name>A0A438G5H7_VITVI</name>
<dbReference type="Proteomes" id="UP000288805">
    <property type="component" value="Unassembled WGS sequence"/>
</dbReference>
<comment type="caution">
    <text evidence="2">The sequence shown here is derived from an EMBL/GenBank/DDBJ whole genome shotgun (WGS) entry which is preliminary data.</text>
</comment>
<dbReference type="AlphaFoldDB" id="A0A438G5H7"/>
<evidence type="ECO:0000313" key="2">
    <source>
        <dbReference type="EMBL" id="RVW67450.1"/>
    </source>
</evidence>
<sequence length="373" mass="42502">MTCSTKEKKAEKDTIVCYSKGACILIIWSERDGLEVVRNPKRPIGAWIKIEISMMKEKDKGVKINDDETKIEKLGGYANENLKIWVIENEIRDCVDGNATTMASENEDDEKFVINLNKYVIKRVDGGNLMEMDKTFQQLKTHLIDMAYGASSSRCDQILAKFEENYTTVKGLFLRSSGKPLRMHEEGTKNDMLSCERSLEDTNNMNEPLRALCGYPNHVMKTRSSRERKPSKFKVSPFVHKLRKMVKREASESIPMSIREDVVDTQSFVLQSLVADYVFNKALSKGKDVFQFSIDWAPLIPTQENGWDYGVHVIRHMQRFKNGDSMTSSDFFSTLVDRLMNDVQPCELVDDLSQPPQPILDAESPGVSVQLSD</sequence>